<dbReference type="GO" id="GO:0009055">
    <property type="term" value="F:electron transfer activity"/>
    <property type="evidence" value="ECO:0007669"/>
    <property type="project" value="TreeGrafter"/>
</dbReference>
<protein>
    <submittedName>
        <fullName evidence="8">Cytochrome d ubiquinol oxidase subunit II</fullName>
    </submittedName>
</protein>
<keyword evidence="6 7" id="KW-0472">Membrane</keyword>
<dbReference type="GO" id="GO:0019646">
    <property type="term" value="P:aerobic electron transport chain"/>
    <property type="evidence" value="ECO:0007669"/>
    <property type="project" value="TreeGrafter"/>
</dbReference>
<dbReference type="AlphaFoldDB" id="A0A929PXD4"/>
<dbReference type="GO" id="GO:0016682">
    <property type="term" value="F:oxidoreductase activity, acting on diphenols and related substances as donors, oxygen as acceptor"/>
    <property type="evidence" value="ECO:0007669"/>
    <property type="project" value="TreeGrafter"/>
</dbReference>
<dbReference type="Pfam" id="PF02322">
    <property type="entry name" value="Cyt_bd_oxida_II"/>
    <property type="match status" value="1"/>
</dbReference>
<evidence type="ECO:0000256" key="7">
    <source>
        <dbReference type="SAM" id="Phobius"/>
    </source>
</evidence>
<evidence type="ECO:0000256" key="3">
    <source>
        <dbReference type="ARBA" id="ARBA00022475"/>
    </source>
</evidence>
<evidence type="ECO:0000313" key="8">
    <source>
        <dbReference type="EMBL" id="MBE9662122.1"/>
    </source>
</evidence>
<feature type="transmembrane region" description="Helical" evidence="7">
    <location>
        <begin position="300"/>
        <end position="327"/>
    </location>
</feature>
<feature type="transmembrane region" description="Helical" evidence="7">
    <location>
        <begin position="228"/>
        <end position="250"/>
    </location>
</feature>
<dbReference type="EMBL" id="JADFFL010000003">
    <property type="protein sequence ID" value="MBE9662122.1"/>
    <property type="molecule type" value="Genomic_DNA"/>
</dbReference>
<comment type="caution">
    <text evidence="8">The sequence shown here is derived from an EMBL/GenBank/DDBJ whole genome shotgun (WGS) entry which is preliminary data.</text>
</comment>
<evidence type="ECO:0000313" key="9">
    <source>
        <dbReference type="Proteomes" id="UP000622475"/>
    </source>
</evidence>
<keyword evidence="5 7" id="KW-1133">Transmembrane helix</keyword>
<feature type="transmembrane region" description="Helical" evidence="7">
    <location>
        <begin position="262"/>
        <end position="280"/>
    </location>
</feature>
<keyword evidence="9" id="KW-1185">Reference proteome</keyword>
<feature type="transmembrane region" description="Helical" evidence="7">
    <location>
        <begin position="6"/>
        <end position="32"/>
    </location>
</feature>
<dbReference type="PANTHER" id="PTHR43141:SF4">
    <property type="entry name" value="CYTOCHROME BD2 SUBUNIT II"/>
    <property type="match status" value="1"/>
</dbReference>
<evidence type="ECO:0000256" key="5">
    <source>
        <dbReference type="ARBA" id="ARBA00022989"/>
    </source>
</evidence>
<sequence length="340" mass="37842">MLYIVIAFLWWSILLYLLMGGADYGAGILELLTREGNRAGLKKTAYRAIGPIWEANHMWLIIAVVIIFVGFPDVYSLVSVHLHIPLTIMLMGIIARGTAFTFRNYDAVHDSWHRLYDRIYMYSSFITPMFLGIIAATAISGRIDTDATDFPSGYILNWFNWFPLSVGLFTVCLCGSLAAIFLAGEVPGSDEKWRFIRKAKQMNGLATLFMVLLFVSASLQGIPLFRWLFGNVISLIADVIAAASLAMTWYMIYQSRVKTSRFYAGLMVMSLLISVSYPHFPNIVLLKNGGSLSILDHAAPSATINALGIALLAGSVFILPALVYLIWSFAKKRSVVDEDH</sequence>
<gene>
    <name evidence="8" type="ORF">IRJ16_09520</name>
</gene>
<feature type="transmembrane region" description="Helical" evidence="7">
    <location>
        <begin position="204"/>
        <end position="222"/>
    </location>
</feature>
<dbReference type="PANTHER" id="PTHR43141">
    <property type="entry name" value="CYTOCHROME BD2 SUBUNIT II"/>
    <property type="match status" value="1"/>
</dbReference>
<comment type="subcellular location">
    <subcellularLocation>
        <location evidence="1">Cell membrane</location>
        <topology evidence="1">Multi-pass membrane protein</topology>
    </subcellularLocation>
</comment>
<evidence type="ECO:0000256" key="4">
    <source>
        <dbReference type="ARBA" id="ARBA00022692"/>
    </source>
</evidence>
<proteinExistence type="inferred from homology"/>
<dbReference type="GO" id="GO:0070069">
    <property type="term" value="C:cytochrome complex"/>
    <property type="evidence" value="ECO:0007669"/>
    <property type="project" value="TreeGrafter"/>
</dbReference>
<name>A0A929PXD4_9SPHI</name>
<keyword evidence="4 7" id="KW-0812">Transmembrane</keyword>
<feature type="transmembrane region" description="Helical" evidence="7">
    <location>
        <begin position="52"/>
        <end position="71"/>
    </location>
</feature>
<evidence type="ECO:0000256" key="2">
    <source>
        <dbReference type="ARBA" id="ARBA00007543"/>
    </source>
</evidence>
<feature type="transmembrane region" description="Helical" evidence="7">
    <location>
        <begin position="77"/>
        <end position="98"/>
    </location>
</feature>
<dbReference type="Proteomes" id="UP000622475">
    <property type="component" value="Unassembled WGS sequence"/>
</dbReference>
<feature type="transmembrane region" description="Helical" evidence="7">
    <location>
        <begin position="161"/>
        <end position="183"/>
    </location>
</feature>
<dbReference type="InterPro" id="IPR003317">
    <property type="entry name" value="Cyt-d_oxidase_su2"/>
</dbReference>
<feature type="transmembrane region" description="Helical" evidence="7">
    <location>
        <begin position="119"/>
        <end position="141"/>
    </location>
</feature>
<evidence type="ECO:0000256" key="1">
    <source>
        <dbReference type="ARBA" id="ARBA00004651"/>
    </source>
</evidence>
<reference evidence="8" key="1">
    <citation type="submission" date="2020-10" db="EMBL/GenBank/DDBJ databases">
        <title>Mucilaginibacter mali sp. nov., isolated from rhizosphere soil of apple orchard.</title>
        <authorList>
            <person name="Lee J.-S."/>
            <person name="Kim H.S."/>
            <person name="Kim J.-S."/>
        </authorList>
    </citation>
    <scope>NUCLEOTIDE SEQUENCE</scope>
    <source>
        <strain evidence="8">KCTC 22746</strain>
    </source>
</reference>
<keyword evidence="3" id="KW-1003">Cell membrane</keyword>
<comment type="similarity">
    <text evidence="2">Belongs to the cytochrome ubiquinol oxidase subunit 2 family.</text>
</comment>
<evidence type="ECO:0000256" key="6">
    <source>
        <dbReference type="ARBA" id="ARBA00023136"/>
    </source>
</evidence>
<organism evidence="8 9">
    <name type="scientific">Mucilaginibacter myungsuensis</name>
    <dbReference type="NCBI Taxonomy" id="649104"/>
    <lineage>
        <taxon>Bacteria</taxon>
        <taxon>Pseudomonadati</taxon>
        <taxon>Bacteroidota</taxon>
        <taxon>Sphingobacteriia</taxon>
        <taxon>Sphingobacteriales</taxon>
        <taxon>Sphingobacteriaceae</taxon>
        <taxon>Mucilaginibacter</taxon>
    </lineage>
</organism>
<accession>A0A929PXD4</accession>
<dbReference type="GO" id="GO:0005886">
    <property type="term" value="C:plasma membrane"/>
    <property type="evidence" value="ECO:0007669"/>
    <property type="project" value="UniProtKB-SubCell"/>
</dbReference>